<keyword evidence="3" id="KW-1185">Reference proteome</keyword>
<gene>
    <name evidence="2" type="ORF">TNIN_305821</name>
</gene>
<dbReference type="EMBL" id="BMAV01022611">
    <property type="protein sequence ID" value="GFY77721.1"/>
    <property type="molecule type" value="Genomic_DNA"/>
</dbReference>
<feature type="region of interest" description="Disordered" evidence="1">
    <location>
        <begin position="35"/>
        <end position="54"/>
    </location>
</feature>
<proteinExistence type="predicted"/>
<accession>A0A8X7CR78</accession>
<evidence type="ECO:0000313" key="2">
    <source>
        <dbReference type="EMBL" id="GFY77721.1"/>
    </source>
</evidence>
<evidence type="ECO:0000256" key="1">
    <source>
        <dbReference type="SAM" id="MobiDB-lite"/>
    </source>
</evidence>
<reference evidence="2" key="1">
    <citation type="submission" date="2020-08" db="EMBL/GenBank/DDBJ databases">
        <title>Multicomponent nature underlies the extraordinary mechanical properties of spider dragline silk.</title>
        <authorList>
            <person name="Kono N."/>
            <person name="Nakamura H."/>
            <person name="Mori M."/>
            <person name="Yoshida Y."/>
            <person name="Ohtoshi R."/>
            <person name="Malay A.D."/>
            <person name="Moran D.A.P."/>
            <person name="Tomita M."/>
            <person name="Numata K."/>
            <person name="Arakawa K."/>
        </authorList>
    </citation>
    <scope>NUCLEOTIDE SEQUENCE</scope>
</reference>
<dbReference type="Proteomes" id="UP000886998">
    <property type="component" value="Unassembled WGS sequence"/>
</dbReference>
<comment type="caution">
    <text evidence="2">The sequence shown here is derived from an EMBL/GenBank/DDBJ whole genome shotgun (WGS) entry which is preliminary data.</text>
</comment>
<name>A0A8X7CR78_9ARAC</name>
<dbReference type="AlphaFoldDB" id="A0A8X7CR78"/>
<evidence type="ECO:0000313" key="3">
    <source>
        <dbReference type="Proteomes" id="UP000886998"/>
    </source>
</evidence>
<protein>
    <submittedName>
        <fullName evidence="2">Uncharacterized protein</fullName>
    </submittedName>
</protein>
<organism evidence="2 3">
    <name type="scientific">Trichonephila inaurata madagascariensis</name>
    <dbReference type="NCBI Taxonomy" id="2747483"/>
    <lineage>
        <taxon>Eukaryota</taxon>
        <taxon>Metazoa</taxon>
        <taxon>Ecdysozoa</taxon>
        <taxon>Arthropoda</taxon>
        <taxon>Chelicerata</taxon>
        <taxon>Arachnida</taxon>
        <taxon>Araneae</taxon>
        <taxon>Araneomorphae</taxon>
        <taxon>Entelegynae</taxon>
        <taxon>Araneoidea</taxon>
        <taxon>Nephilidae</taxon>
        <taxon>Trichonephila</taxon>
        <taxon>Trichonephila inaurata</taxon>
    </lineage>
</organism>
<sequence>MRTRHDLPVCHLKPNRNCGEQGNSLYVAAKASKDFPPTRQQEAKKYHSNKWPCDADENKKEMPLKCTDIHVML</sequence>